<name>A0A1G6L4W8_9MICO</name>
<dbReference type="Pfam" id="PF13460">
    <property type="entry name" value="NAD_binding_10"/>
    <property type="match status" value="1"/>
</dbReference>
<organism evidence="2 3">
    <name type="scientific">Sanguibacter gelidistatuariae</name>
    <dbReference type="NCBI Taxonomy" id="1814289"/>
    <lineage>
        <taxon>Bacteria</taxon>
        <taxon>Bacillati</taxon>
        <taxon>Actinomycetota</taxon>
        <taxon>Actinomycetes</taxon>
        <taxon>Micrococcales</taxon>
        <taxon>Sanguibacteraceae</taxon>
        <taxon>Sanguibacter</taxon>
    </lineage>
</organism>
<keyword evidence="3" id="KW-1185">Reference proteome</keyword>
<feature type="domain" description="NAD(P)-binding" evidence="1">
    <location>
        <begin position="6"/>
        <end position="180"/>
    </location>
</feature>
<reference evidence="2 3" key="1">
    <citation type="submission" date="2016-09" db="EMBL/GenBank/DDBJ databases">
        <authorList>
            <person name="Capua I."/>
            <person name="De Benedictis P."/>
            <person name="Joannis T."/>
            <person name="Lombin L.H."/>
            <person name="Cattoli G."/>
        </authorList>
    </citation>
    <scope>NUCLEOTIDE SEQUENCE [LARGE SCALE GENOMIC DNA]</scope>
    <source>
        <strain evidence="2 3">ISLP-3</strain>
    </source>
</reference>
<proteinExistence type="predicted"/>
<sequence>MIAVTGATGHLGRLVVDALLARGVAPEQIVAAVRTPARASDLAALGVAVREADYSRPETLVPALEGVKTLLLVSSSEVGRRAAQHANVIDAAKAAGVERIVYTSAPHADTSTLILAPEHKATEELLTASGLATTILRNNWYTENYAPALEQARESGVISASVGEGRVASATRKDFAEAAAVVLIRDDQAGKVYELTGDLAWTHEELARAASEILGREVTYRSLTSAEHAAALAAAGLDEGTAGFLVALDANIREGLLGEVTNDLTDLLGRPTTPLTEGLAAALEATSAS</sequence>
<dbReference type="Proteomes" id="UP000199039">
    <property type="component" value="Unassembled WGS sequence"/>
</dbReference>
<dbReference type="InterPro" id="IPR036291">
    <property type="entry name" value="NAD(P)-bd_dom_sf"/>
</dbReference>
<dbReference type="InterPro" id="IPR052718">
    <property type="entry name" value="NmrA-type_oxidoreductase"/>
</dbReference>
<evidence type="ECO:0000313" key="3">
    <source>
        <dbReference type="Proteomes" id="UP000199039"/>
    </source>
</evidence>
<evidence type="ECO:0000259" key="1">
    <source>
        <dbReference type="Pfam" id="PF13460"/>
    </source>
</evidence>
<accession>A0A1G6L4W8</accession>
<dbReference type="PANTHER" id="PTHR47129">
    <property type="entry name" value="QUINONE OXIDOREDUCTASE 2"/>
    <property type="match status" value="1"/>
</dbReference>
<dbReference type="OrthoDB" id="5510591at2"/>
<protein>
    <submittedName>
        <fullName evidence="2">NAD(P)H dehydrogenase (Quinone)</fullName>
    </submittedName>
</protein>
<evidence type="ECO:0000313" key="2">
    <source>
        <dbReference type="EMBL" id="SDC38168.1"/>
    </source>
</evidence>
<dbReference type="Gene3D" id="3.90.25.10">
    <property type="entry name" value="UDP-galactose 4-epimerase, domain 1"/>
    <property type="match status" value="1"/>
</dbReference>
<dbReference type="SUPFAM" id="SSF51735">
    <property type="entry name" value="NAD(P)-binding Rossmann-fold domains"/>
    <property type="match status" value="1"/>
</dbReference>
<dbReference type="CDD" id="cd05269">
    <property type="entry name" value="TMR_SDR_a"/>
    <property type="match status" value="1"/>
</dbReference>
<dbReference type="Gene3D" id="3.40.50.720">
    <property type="entry name" value="NAD(P)-binding Rossmann-like Domain"/>
    <property type="match status" value="1"/>
</dbReference>
<dbReference type="EMBL" id="FMYH01000002">
    <property type="protein sequence ID" value="SDC38168.1"/>
    <property type="molecule type" value="Genomic_DNA"/>
</dbReference>
<dbReference type="RefSeq" id="WP_093182408.1">
    <property type="nucleotide sequence ID" value="NZ_FMYH01000002.1"/>
</dbReference>
<dbReference type="InterPro" id="IPR016040">
    <property type="entry name" value="NAD(P)-bd_dom"/>
</dbReference>
<dbReference type="STRING" id="1814289.SAMN05216410_1765"/>
<dbReference type="PANTHER" id="PTHR47129:SF1">
    <property type="entry name" value="NMRA-LIKE DOMAIN-CONTAINING PROTEIN"/>
    <property type="match status" value="1"/>
</dbReference>
<gene>
    <name evidence="2" type="ORF">SAMN05216410_1765</name>
</gene>
<dbReference type="AlphaFoldDB" id="A0A1G6L4W8"/>